<evidence type="ECO:0000256" key="8">
    <source>
        <dbReference type="ARBA" id="ARBA00022475"/>
    </source>
</evidence>
<feature type="transmembrane region" description="Helical" evidence="19">
    <location>
        <begin position="130"/>
        <end position="151"/>
    </location>
</feature>
<comment type="pathway">
    <text evidence="4">Lipid metabolism.</text>
</comment>
<dbReference type="EC" id="2.7.7.41" evidence="6 18"/>
<feature type="transmembrane region" description="Helical" evidence="19">
    <location>
        <begin position="172"/>
        <end position="189"/>
    </location>
</feature>
<dbReference type="PANTHER" id="PTHR46382">
    <property type="entry name" value="PHOSPHATIDATE CYTIDYLYLTRANSFERASE"/>
    <property type="match status" value="1"/>
</dbReference>
<accession>A0A1B1U7A0</accession>
<feature type="transmembrane region" description="Helical" evidence="19">
    <location>
        <begin position="106"/>
        <end position="124"/>
    </location>
</feature>
<evidence type="ECO:0000256" key="4">
    <source>
        <dbReference type="ARBA" id="ARBA00005189"/>
    </source>
</evidence>
<comment type="similarity">
    <text evidence="5 18">Belongs to the CDS family.</text>
</comment>
<keyword evidence="12 18" id="KW-0548">Nucleotidyltransferase</keyword>
<dbReference type="GO" id="GO:0005886">
    <property type="term" value="C:plasma membrane"/>
    <property type="evidence" value="ECO:0007669"/>
    <property type="project" value="UniProtKB-SubCell"/>
</dbReference>
<comment type="catalytic activity">
    <reaction evidence="1 18">
        <text>a 1,2-diacyl-sn-glycero-3-phosphate + CTP + H(+) = a CDP-1,2-diacyl-sn-glycerol + diphosphate</text>
        <dbReference type="Rhea" id="RHEA:16229"/>
        <dbReference type="ChEBI" id="CHEBI:15378"/>
        <dbReference type="ChEBI" id="CHEBI:33019"/>
        <dbReference type="ChEBI" id="CHEBI:37563"/>
        <dbReference type="ChEBI" id="CHEBI:58332"/>
        <dbReference type="ChEBI" id="CHEBI:58608"/>
        <dbReference type="EC" id="2.7.7.41"/>
    </reaction>
</comment>
<dbReference type="UniPathway" id="UPA00557">
    <property type="reaction ID" value="UER00614"/>
</dbReference>
<keyword evidence="8" id="KW-1003">Cell membrane</keyword>
<keyword evidence="13 19" id="KW-1133">Transmembrane helix</keyword>
<evidence type="ECO:0000256" key="3">
    <source>
        <dbReference type="ARBA" id="ARBA00005119"/>
    </source>
</evidence>
<protein>
    <recommendedName>
        <fullName evidence="7 18">Phosphatidate cytidylyltransferase</fullName>
        <ecNumber evidence="6 18">2.7.7.41</ecNumber>
    </recommendedName>
</protein>
<evidence type="ECO:0000256" key="18">
    <source>
        <dbReference type="RuleBase" id="RU003938"/>
    </source>
</evidence>
<comment type="subcellular location">
    <subcellularLocation>
        <location evidence="2">Cell membrane</location>
        <topology evidence="2">Multi-pass membrane protein</topology>
    </subcellularLocation>
</comment>
<dbReference type="PROSITE" id="PS01315">
    <property type="entry name" value="CDS"/>
    <property type="match status" value="1"/>
</dbReference>
<dbReference type="Proteomes" id="UP000092884">
    <property type="component" value="Chromosome"/>
</dbReference>
<keyword evidence="14" id="KW-0443">Lipid metabolism</keyword>
<dbReference type="RefSeq" id="WP_066341612.1">
    <property type="nucleotide sequence ID" value="NZ_CP016503.1"/>
</dbReference>
<evidence type="ECO:0000256" key="2">
    <source>
        <dbReference type="ARBA" id="ARBA00004651"/>
    </source>
</evidence>
<feature type="transmembrane region" description="Helical" evidence="19">
    <location>
        <begin position="195"/>
        <end position="215"/>
    </location>
</feature>
<dbReference type="EMBL" id="CP016503">
    <property type="protein sequence ID" value="ANV98649.1"/>
    <property type="molecule type" value="Genomic_DNA"/>
</dbReference>
<evidence type="ECO:0000313" key="20">
    <source>
        <dbReference type="EMBL" id="ANV98649.1"/>
    </source>
</evidence>
<sequence>MNFQKIFNPQEIKRYYTGVGLILLLAVILYYHNPILIWATLGVFYLVAFHESLRLFSLKPSPFAYLSAVLIWIVAFFSSNPVQSGLMGAAFVAGILAYKTSFSPKYLFPLLYPTLPFLVLFSLYTQMGTMGIFCLLWLIITVAITDTTAYFGGKLIGHTPLSPTSPNKTLEGVGSGLFCGICFGLWLGIGPSGGFISSLVITAFVAITSIMGDLFESYLKRMAGVKDSGNLLPGHGGVLDRFDGILFGGIAMYCLLSLLFPFS</sequence>
<evidence type="ECO:0000256" key="15">
    <source>
        <dbReference type="ARBA" id="ARBA00023136"/>
    </source>
</evidence>
<evidence type="ECO:0000256" key="9">
    <source>
        <dbReference type="ARBA" id="ARBA00022516"/>
    </source>
</evidence>
<dbReference type="InterPro" id="IPR000374">
    <property type="entry name" value="PC_trans"/>
</dbReference>
<organism evidence="20 21">
    <name type="scientific">Helicobacter enhydrae</name>
    <dbReference type="NCBI Taxonomy" id="222136"/>
    <lineage>
        <taxon>Bacteria</taxon>
        <taxon>Pseudomonadati</taxon>
        <taxon>Campylobacterota</taxon>
        <taxon>Epsilonproteobacteria</taxon>
        <taxon>Campylobacterales</taxon>
        <taxon>Helicobacteraceae</taxon>
        <taxon>Helicobacter</taxon>
    </lineage>
</organism>
<evidence type="ECO:0000256" key="1">
    <source>
        <dbReference type="ARBA" id="ARBA00001698"/>
    </source>
</evidence>
<evidence type="ECO:0000256" key="12">
    <source>
        <dbReference type="ARBA" id="ARBA00022695"/>
    </source>
</evidence>
<dbReference type="GO" id="GO:0016024">
    <property type="term" value="P:CDP-diacylglycerol biosynthetic process"/>
    <property type="evidence" value="ECO:0007669"/>
    <property type="project" value="UniProtKB-UniPathway"/>
</dbReference>
<evidence type="ECO:0000256" key="19">
    <source>
        <dbReference type="SAM" id="Phobius"/>
    </source>
</evidence>
<gene>
    <name evidence="20" type="ORF">BBW65_07485</name>
</gene>
<evidence type="ECO:0000256" key="7">
    <source>
        <dbReference type="ARBA" id="ARBA00019373"/>
    </source>
</evidence>
<dbReference type="AlphaFoldDB" id="A0A1B1U7A0"/>
<evidence type="ECO:0000256" key="17">
    <source>
        <dbReference type="ARBA" id="ARBA00023264"/>
    </source>
</evidence>
<keyword evidence="15 19" id="KW-0472">Membrane</keyword>
<name>A0A1B1U7A0_9HELI</name>
<dbReference type="PANTHER" id="PTHR46382:SF1">
    <property type="entry name" value="PHOSPHATIDATE CYTIDYLYLTRANSFERASE"/>
    <property type="match status" value="1"/>
</dbReference>
<feature type="transmembrane region" description="Helical" evidence="19">
    <location>
        <begin position="12"/>
        <end position="31"/>
    </location>
</feature>
<evidence type="ECO:0000256" key="10">
    <source>
        <dbReference type="ARBA" id="ARBA00022679"/>
    </source>
</evidence>
<keyword evidence="21" id="KW-1185">Reference proteome</keyword>
<keyword evidence="10 18" id="KW-0808">Transferase</keyword>
<dbReference type="GO" id="GO:0004605">
    <property type="term" value="F:phosphatidate cytidylyltransferase activity"/>
    <property type="evidence" value="ECO:0007669"/>
    <property type="project" value="UniProtKB-EC"/>
</dbReference>
<feature type="transmembrane region" description="Helical" evidence="19">
    <location>
        <begin position="37"/>
        <end position="56"/>
    </location>
</feature>
<evidence type="ECO:0000256" key="11">
    <source>
        <dbReference type="ARBA" id="ARBA00022692"/>
    </source>
</evidence>
<keyword evidence="16" id="KW-0594">Phospholipid biosynthesis</keyword>
<reference evidence="21" key="1">
    <citation type="submission" date="2016-07" db="EMBL/GenBank/DDBJ databases">
        <authorList>
            <person name="Florea S."/>
            <person name="Webb J.S."/>
            <person name="Jaromczyk J."/>
            <person name="Schardl C.L."/>
        </authorList>
    </citation>
    <scope>NUCLEOTIDE SEQUENCE [LARGE SCALE GENOMIC DNA]</scope>
    <source>
        <strain evidence="21">MIT 01-6242</strain>
    </source>
</reference>
<proteinExistence type="inferred from homology"/>
<dbReference type="KEGG" id="het:BBW65_07485"/>
<dbReference type="STRING" id="222136.BBW65_07485"/>
<evidence type="ECO:0000256" key="5">
    <source>
        <dbReference type="ARBA" id="ARBA00010185"/>
    </source>
</evidence>
<evidence type="ECO:0000256" key="6">
    <source>
        <dbReference type="ARBA" id="ARBA00012487"/>
    </source>
</evidence>
<keyword evidence="9" id="KW-0444">Lipid biosynthesis</keyword>
<evidence type="ECO:0000256" key="14">
    <source>
        <dbReference type="ARBA" id="ARBA00023098"/>
    </source>
</evidence>
<dbReference type="Pfam" id="PF01148">
    <property type="entry name" value="CTP_transf_1"/>
    <property type="match status" value="1"/>
</dbReference>
<evidence type="ECO:0000256" key="16">
    <source>
        <dbReference type="ARBA" id="ARBA00023209"/>
    </source>
</evidence>
<evidence type="ECO:0000256" key="13">
    <source>
        <dbReference type="ARBA" id="ARBA00022989"/>
    </source>
</evidence>
<dbReference type="OrthoDB" id="9799199at2"/>
<evidence type="ECO:0000313" key="21">
    <source>
        <dbReference type="Proteomes" id="UP000092884"/>
    </source>
</evidence>
<feature type="transmembrane region" description="Helical" evidence="19">
    <location>
        <begin position="244"/>
        <end position="262"/>
    </location>
</feature>
<keyword evidence="11 18" id="KW-0812">Transmembrane</keyword>
<keyword evidence="17" id="KW-1208">Phospholipid metabolism</keyword>
<comment type="pathway">
    <text evidence="3 18">Phospholipid metabolism; CDP-diacylglycerol biosynthesis; CDP-diacylglycerol from sn-glycerol 3-phosphate: step 3/3.</text>
</comment>